<feature type="domain" description="Protein kinase" evidence="8">
    <location>
        <begin position="24"/>
        <end position="282"/>
    </location>
</feature>
<proteinExistence type="predicted"/>
<feature type="region of interest" description="Disordered" evidence="7">
    <location>
        <begin position="333"/>
        <end position="679"/>
    </location>
</feature>
<feature type="compositionally biased region" description="Basic and acidic residues" evidence="7">
    <location>
        <begin position="582"/>
        <end position="600"/>
    </location>
</feature>
<dbReference type="InterPro" id="IPR030616">
    <property type="entry name" value="Aur-like"/>
</dbReference>
<comment type="caution">
    <text evidence="9">The sequence shown here is derived from an EMBL/GenBank/DDBJ whole genome shotgun (WGS) entry which is preliminary data.</text>
</comment>
<keyword evidence="4" id="KW-0418">Kinase</keyword>
<keyword evidence="1" id="KW-0723">Serine/threonine-protein kinase</keyword>
<evidence type="ECO:0000256" key="5">
    <source>
        <dbReference type="ARBA" id="ARBA00022840"/>
    </source>
</evidence>
<feature type="compositionally biased region" description="Basic and acidic residues" evidence="7">
    <location>
        <begin position="651"/>
        <end position="661"/>
    </location>
</feature>
<protein>
    <recommendedName>
        <fullName evidence="8">Protein kinase domain-containing protein</fullName>
    </recommendedName>
</protein>
<name>A0ABR2HGP1_9EUKA</name>
<dbReference type="SMART" id="SM00220">
    <property type="entry name" value="S_TKc"/>
    <property type="match status" value="1"/>
</dbReference>
<dbReference type="PROSITE" id="PS00108">
    <property type="entry name" value="PROTEIN_KINASE_ST"/>
    <property type="match status" value="1"/>
</dbReference>
<sequence length="679" mass="78543">MTQTQTTIPETIVYTHENGLKEVYIRHEELGRGKFATVYRVTVQGSSKVYAMKIISKKFASSQGKLFLKDLKNEFIIQKKLNHPNIVRLKEYFSDEINYYVVLEYCPGKSIREYLKRSEKGYLSEPETRKILRDVIRGLVFLHSSNVIHHDLKIENFVIGLKGRVKIADFGLARILENEDDKQFLVAGTTYYLAPEIIQKEPHSYEVDIWAMGVAAFIMLTGKPPFDGIKKENVYEKILDCDFHFPSNINISEEAKNFVTSILKIDPSKRPTAFDLFDHPFLTKIDHEKVELYNPYKMIQQKIQISRQLLSIQKVDEPKPSLPLTKIEPLNLNLLSTQKDDRPKSSRSSNEMEKQTKSHKSSNEEERPKSSRNYKEKDKTTKTLQEKDKLKTLQDKDKHKSLQEKDKLKTLQEIERPKSNQDKDKHKSLQDKDKLKILQDIERPKSSRSSKDKLKSTRSSHEEERPKSARSSHEDEKSKSSRSSQKVDKNELAKIEQLNMKQIEERPKSSQEEEKSKLMRTLPKVEPLNLKQITQKEEKAKSSRTTQEDLKLKTLKASPKDEKPKSSRPSQETKKQKSSRSSQEDGKNKAKKVSQEDGKQTRPTQKVALSETLKSSQKNTKVIQDMERSNSSNSIQKDESKAAKSHKKEKQQKQHIKEKPKSSKSHHKKSGLSDSDDSL</sequence>
<gene>
    <name evidence="9" type="ORF">M9Y10_020713</name>
</gene>
<reference evidence="9 10" key="1">
    <citation type="submission" date="2024-04" db="EMBL/GenBank/DDBJ databases">
        <title>Tritrichomonas musculus Genome.</title>
        <authorList>
            <person name="Alves-Ferreira E."/>
            <person name="Grigg M."/>
            <person name="Lorenzi H."/>
            <person name="Galac M."/>
        </authorList>
    </citation>
    <scope>NUCLEOTIDE SEQUENCE [LARGE SCALE GENOMIC DNA]</scope>
    <source>
        <strain evidence="9 10">EAF2021</strain>
    </source>
</reference>
<evidence type="ECO:0000313" key="9">
    <source>
        <dbReference type="EMBL" id="KAK8845792.1"/>
    </source>
</evidence>
<dbReference type="Proteomes" id="UP001470230">
    <property type="component" value="Unassembled WGS sequence"/>
</dbReference>
<dbReference type="InterPro" id="IPR008271">
    <property type="entry name" value="Ser/Thr_kinase_AS"/>
</dbReference>
<dbReference type="PROSITE" id="PS00107">
    <property type="entry name" value="PROTEIN_KINASE_ATP"/>
    <property type="match status" value="1"/>
</dbReference>
<feature type="compositionally biased region" description="Basic and acidic residues" evidence="7">
    <location>
        <begin position="534"/>
        <end position="575"/>
    </location>
</feature>
<feature type="compositionally biased region" description="Polar residues" evidence="7">
    <location>
        <begin position="612"/>
        <end position="622"/>
    </location>
</feature>
<keyword evidence="3 6" id="KW-0547">Nucleotide-binding</keyword>
<keyword evidence="5 6" id="KW-0067">ATP-binding</keyword>
<dbReference type="InterPro" id="IPR000719">
    <property type="entry name" value="Prot_kinase_dom"/>
</dbReference>
<feature type="compositionally biased region" description="Basic and acidic residues" evidence="7">
    <location>
        <begin position="338"/>
        <end position="494"/>
    </location>
</feature>
<feature type="compositionally biased region" description="Basic and acidic residues" evidence="7">
    <location>
        <begin position="502"/>
        <end position="517"/>
    </location>
</feature>
<dbReference type="Pfam" id="PF00069">
    <property type="entry name" value="Pkinase"/>
    <property type="match status" value="1"/>
</dbReference>
<evidence type="ECO:0000256" key="4">
    <source>
        <dbReference type="ARBA" id="ARBA00022777"/>
    </source>
</evidence>
<evidence type="ECO:0000256" key="6">
    <source>
        <dbReference type="PROSITE-ProRule" id="PRU10141"/>
    </source>
</evidence>
<dbReference type="SUPFAM" id="SSF56112">
    <property type="entry name" value="Protein kinase-like (PK-like)"/>
    <property type="match status" value="1"/>
</dbReference>
<dbReference type="InterPro" id="IPR011009">
    <property type="entry name" value="Kinase-like_dom_sf"/>
</dbReference>
<dbReference type="EMBL" id="JAPFFF010000030">
    <property type="protein sequence ID" value="KAK8845792.1"/>
    <property type="molecule type" value="Genomic_DNA"/>
</dbReference>
<dbReference type="InterPro" id="IPR017441">
    <property type="entry name" value="Protein_kinase_ATP_BS"/>
</dbReference>
<dbReference type="Gene3D" id="1.10.510.10">
    <property type="entry name" value="Transferase(Phosphotransferase) domain 1"/>
    <property type="match status" value="1"/>
</dbReference>
<organism evidence="9 10">
    <name type="scientific">Tritrichomonas musculus</name>
    <dbReference type="NCBI Taxonomy" id="1915356"/>
    <lineage>
        <taxon>Eukaryota</taxon>
        <taxon>Metamonada</taxon>
        <taxon>Parabasalia</taxon>
        <taxon>Tritrichomonadida</taxon>
        <taxon>Tritrichomonadidae</taxon>
        <taxon>Tritrichomonas</taxon>
    </lineage>
</organism>
<evidence type="ECO:0000256" key="7">
    <source>
        <dbReference type="SAM" id="MobiDB-lite"/>
    </source>
</evidence>
<evidence type="ECO:0000313" key="10">
    <source>
        <dbReference type="Proteomes" id="UP001470230"/>
    </source>
</evidence>
<dbReference type="PROSITE" id="PS50011">
    <property type="entry name" value="PROTEIN_KINASE_DOM"/>
    <property type="match status" value="1"/>
</dbReference>
<evidence type="ECO:0000259" key="8">
    <source>
        <dbReference type="PROSITE" id="PS50011"/>
    </source>
</evidence>
<keyword evidence="10" id="KW-1185">Reference proteome</keyword>
<feature type="binding site" evidence="6">
    <location>
        <position position="53"/>
    </location>
    <ligand>
        <name>ATP</name>
        <dbReference type="ChEBI" id="CHEBI:30616"/>
    </ligand>
</feature>
<evidence type="ECO:0000256" key="1">
    <source>
        <dbReference type="ARBA" id="ARBA00022527"/>
    </source>
</evidence>
<evidence type="ECO:0000256" key="3">
    <source>
        <dbReference type="ARBA" id="ARBA00022741"/>
    </source>
</evidence>
<evidence type="ECO:0000256" key="2">
    <source>
        <dbReference type="ARBA" id="ARBA00022679"/>
    </source>
</evidence>
<accession>A0ABR2HGP1</accession>
<keyword evidence="2" id="KW-0808">Transferase</keyword>
<dbReference type="PANTHER" id="PTHR24350">
    <property type="entry name" value="SERINE/THREONINE-PROTEIN KINASE IAL-RELATED"/>
    <property type="match status" value="1"/>
</dbReference>